<keyword evidence="3" id="KW-0281">Fimbrium</keyword>
<dbReference type="GO" id="GO:0007155">
    <property type="term" value="P:cell adhesion"/>
    <property type="evidence" value="ECO:0007669"/>
    <property type="project" value="InterPro"/>
</dbReference>
<evidence type="ECO:0000313" key="6">
    <source>
        <dbReference type="EMBL" id="MBA7901165.1"/>
    </source>
</evidence>
<evidence type="ECO:0000256" key="3">
    <source>
        <dbReference type="ARBA" id="ARBA00023263"/>
    </source>
</evidence>
<evidence type="ECO:0000256" key="1">
    <source>
        <dbReference type="ARBA" id="ARBA00004561"/>
    </source>
</evidence>
<dbReference type="RefSeq" id="WP_181478938.1">
    <property type="nucleotide sequence ID" value="NZ_CP056697.1"/>
</dbReference>
<accession>A0A7W3APD5</accession>
<dbReference type="AlphaFoldDB" id="A0A7W3APD5"/>
<evidence type="ECO:0000313" key="8">
    <source>
        <dbReference type="Proteomes" id="UP000518474"/>
    </source>
</evidence>
<comment type="subcellular location">
    <subcellularLocation>
        <location evidence="1">Fimbrium</location>
    </subcellularLocation>
</comment>
<evidence type="ECO:0000256" key="5">
    <source>
        <dbReference type="SAM" id="SignalP"/>
    </source>
</evidence>
<sequence length="259" mass="26890">MKKTLIALAVAASAVVSGSAMAAGWEQNGTGGSVDLGGTLTPVTKATPWEVKVGDAVTGLDAQIQKGQKEVSISVKNAIPVLGIRNADENGFKGQMGIKPQIDYKGAVNIDGFKNGVTTVSMEVRGESGDKIGSLEAPFSAAAVASWGGEYTGSHAVYASESNTGFYGGLGKNTPAIRGDGSVELITALSSEFIEKWKQQGKWLDKGNELFEGLTSTYFSAYGSGIEKGQTIKITLDQAASGDAPIKWNAALPVTVTYM</sequence>
<evidence type="ECO:0000256" key="2">
    <source>
        <dbReference type="ARBA" id="ARBA00022729"/>
    </source>
</evidence>
<comment type="caution">
    <text evidence="6">The sequence shown here is derived from an EMBL/GenBank/DDBJ whole genome shotgun (WGS) entry which is preliminary data.</text>
</comment>
<dbReference type="Proteomes" id="UP001206878">
    <property type="component" value="Unassembled WGS sequence"/>
</dbReference>
<dbReference type="GO" id="GO:0009289">
    <property type="term" value="C:pilus"/>
    <property type="evidence" value="ECO:0007669"/>
    <property type="project" value="UniProtKB-SubCell"/>
</dbReference>
<dbReference type="EMBL" id="JANPXH010000057">
    <property type="protein sequence ID" value="MCR6678399.1"/>
    <property type="molecule type" value="Genomic_DNA"/>
</dbReference>
<feature type="signal peptide" evidence="5">
    <location>
        <begin position="1"/>
        <end position="22"/>
    </location>
</feature>
<dbReference type="EMBL" id="JABXPT010000035">
    <property type="protein sequence ID" value="MBA7901165.1"/>
    <property type="molecule type" value="Genomic_DNA"/>
</dbReference>
<dbReference type="Proteomes" id="UP000518474">
    <property type="component" value="Unassembled WGS sequence"/>
</dbReference>
<organism evidence="6 8">
    <name type="scientific">Escherichia marmotae</name>
    <dbReference type="NCBI Taxonomy" id="1499973"/>
    <lineage>
        <taxon>Bacteria</taxon>
        <taxon>Pseudomonadati</taxon>
        <taxon>Pseudomonadota</taxon>
        <taxon>Gammaproteobacteria</taxon>
        <taxon>Enterobacterales</taxon>
        <taxon>Enterobacteriaceae</taxon>
        <taxon>Escherichia</taxon>
    </lineage>
</organism>
<evidence type="ECO:0000256" key="4">
    <source>
        <dbReference type="ARBA" id="ARBA00049989"/>
    </source>
</evidence>
<reference evidence="7" key="2">
    <citation type="submission" date="2022-07" db="EMBL/GenBank/DDBJ databases">
        <title>Diversity of ethanolamine utilization by human commensal Escherichia coli.</title>
        <authorList>
            <person name="Jubelin G."/>
        </authorList>
    </citation>
    <scope>NUCLEOTIDE SEQUENCE</scope>
    <source>
        <strain evidence="7">S1</strain>
    </source>
</reference>
<protein>
    <recommendedName>
        <fullName evidence="9">Fimbrial, major and minor subunit</fullName>
    </recommendedName>
</protein>
<evidence type="ECO:0000313" key="7">
    <source>
        <dbReference type="EMBL" id="MCR6678399.1"/>
    </source>
</evidence>
<name>A0A7W3APD5_9ESCH</name>
<dbReference type="InterPro" id="IPR003467">
    <property type="entry name" value="Fimbrial_K88_FaeH"/>
</dbReference>
<reference evidence="6 8" key="1">
    <citation type="submission" date="2020-06" db="EMBL/GenBank/DDBJ databases">
        <title>REHAB project genomes.</title>
        <authorList>
            <person name="Shaw L.P."/>
        </authorList>
    </citation>
    <scope>NUCLEOTIDE SEQUENCE [LARGE SCALE GENOMIC DNA]</scope>
    <source>
        <strain evidence="6 8">RHBSTW-00604</strain>
    </source>
</reference>
<proteinExistence type="inferred from homology"/>
<evidence type="ECO:0008006" key="9">
    <source>
        <dbReference type="Google" id="ProtNLM"/>
    </source>
</evidence>
<keyword evidence="2 5" id="KW-0732">Signal</keyword>
<gene>
    <name evidence="6" type="ORF">HV245_24035</name>
    <name evidence="7" type="ORF">NVV43_22825</name>
</gene>
<dbReference type="Pfam" id="PF02432">
    <property type="entry name" value="Fimbrial_K88"/>
    <property type="match status" value="1"/>
</dbReference>
<comment type="similarity">
    <text evidence="4">Belongs to the fimbrial K88 protein family.</text>
</comment>
<feature type="chain" id="PRO_5030859068" description="Fimbrial, major and minor subunit" evidence="5">
    <location>
        <begin position="23"/>
        <end position="259"/>
    </location>
</feature>